<feature type="transmembrane region" description="Helical" evidence="1">
    <location>
        <begin position="263"/>
        <end position="290"/>
    </location>
</feature>
<dbReference type="AlphaFoldDB" id="A0A1G7MGA9"/>
<dbReference type="Proteomes" id="UP000199045">
    <property type="component" value="Unassembled WGS sequence"/>
</dbReference>
<dbReference type="STRING" id="104663.SAMN04488121_102414"/>
<sequence>MYFTNSFFPKSVFIEDRSLDTLYMDFSIFQGQVIVTSFNSPQLVREYSFANTTFRKGSSLYINPMPNKLRFNNVTIEDKLDLTRDIPDMTDGQTVSIDLRATDISKLKLPAKFDILIDNDHHDVYYEEYCSMYENILTYYSDRGHRGRHRDIDIEYQRFKDRSTYKWRSKLVEWWWNFGYDSTLIFYHILQFLIGFTIISYWCLKELQTNIYTINSISEVPNINRTMGTHSLKRLWYAFAYSAIVFLLLSIKIEKLQLKAQPWYIVGTIFLLLMHITGLFCIGFLVKFVLHM</sequence>
<protein>
    <submittedName>
        <fullName evidence="2">Uncharacterized protein</fullName>
    </submittedName>
</protein>
<keyword evidence="1" id="KW-0472">Membrane</keyword>
<gene>
    <name evidence="2" type="ORF">SAMN04488121_102414</name>
</gene>
<evidence type="ECO:0000256" key="1">
    <source>
        <dbReference type="SAM" id="Phobius"/>
    </source>
</evidence>
<accession>A0A1G7MGA9</accession>
<evidence type="ECO:0000313" key="3">
    <source>
        <dbReference type="Proteomes" id="UP000199045"/>
    </source>
</evidence>
<organism evidence="2 3">
    <name type="scientific">Chitinophaga filiformis</name>
    <name type="common">Myxococcus filiformis</name>
    <name type="synonym">Flexibacter filiformis</name>
    <dbReference type="NCBI Taxonomy" id="104663"/>
    <lineage>
        <taxon>Bacteria</taxon>
        <taxon>Pseudomonadati</taxon>
        <taxon>Bacteroidota</taxon>
        <taxon>Chitinophagia</taxon>
        <taxon>Chitinophagales</taxon>
        <taxon>Chitinophagaceae</taxon>
        <taxon>Chitinophaga</taxon>
    </lineage>
</organism>
<feature type="transmembrane region" description="Helical" evidence="1">
    <location>
        <begin position="184"/>
        <end position="204"/>
    </location>
</feature>
<dbReference type="EMBL" id="FNBN01000002">
    <property type="protein sequence ID" value="SDF60735.1"/>
    <property type="molecule type" value="Genomic_DNA"/>
</dbReference>
<feature type="transmembrane region" description="Helical" evidence="1">
    <location>
        <begin position="235"/>
        <end position="251"/>
    </location>
</feature>
<name>A0A1G7MGA9_CHIFI</name>
<keyword evidence="1" id="KW-1133">Transmembrane helix</keyword>
<keyword evidence="1" id="KW-0812">Transmembrane</keyword>
<evidence type="ECO:0000313" key="2">
    <source>
        <dbReference type="EMBL" id="SDF60735.1"/>
    </source>
</evidence>
<reference evidence="2 3" key="1">
    <citation type="submission" date="2016-10" db="EMBL/GenBank/DDBJ databases">
        <authorList>
            <person name="de Groot N.N."/>
        </authorList>
    </citation>
    <scope>NUCLEOTIDE SEQUENCE [LARGE SCALE GENOMIC DNA]</scope>
    <source>
        <strain evidence="2 3">DSM 527</strain>
    </source>
</reference>
<proteinExistence type="predicted"/>